<protein>
    <submittedName>
        <fullName evidence="2">Glycosyltransferase</fullName>
    </submittedName>
</protein>
<dbReference type="SUPFAM" id="SSF53756">
    <property type="entry name" value="UDP-Glycosyltransferase/glycogen phosphorylase"/>
    <property type="match status" value="1"/>
</dbReference>
<dbReference type="EMBL" id="QRUO01000012">
    <property type="protein sequence ID" value="RGR69831.1"/>
    <property type="molecule type" value="Genomic_DNA"/>
</dbReference>
<organism evidence="2 3">
    <name type="scientific">Bacteroides caccae</name>
    <dbReference type="NCBI Taxonomy" id="47678"/>
    <lineage>
        <taxon>Bacteria</taxon>
        <taxon>Pseudomonadati</taxon>
        <taxon>Bacteroidota</taxon>
        <taxon>Bacteroidia</taxon>
        <taxon>Bacteroidales</taxon>
        <taxon>Bacteroidaceae</taxon>
        <taxon>Bacteroides</taxon>
    </lineage>
</organism>
<feature type="domain" description="Glycosyl transferase family 1" evidence="1">
    <location>
        <begin position="215"/>
        <end position="323"/>
    </location>
</feature>
<sequence length="392" mass="43219">MKILSFGHIPSSVGGRQSSGLANVIYQLAYHVAKQDGVEMTMAATDVFVPELHKGALTILGWTKGMLMKHALKHPCTAAKILVNTLSCKVQYSLLVSVPGLFFKSLLLDYAIRKVHPKIVHLHGVVAMYYLPIVPSNVKVVVTLHGNVGADNNLPNREVYAKLENALCLSSGIDSLCTISTTIPKILKEAYGTIVPPVNVILNAYDNSVFGYVEPKEHKKTTLCTIASFSKLKGQERVIEALRNSNCDYRYLCIGHISEENKAIIEEKAKGLDFEWLGVKKPTEIRKILAECDYMILPSSSEGFGLVYLEAIACGVPVIIPQHLPLAQEGYILNESNSIRIADSSSKAIEAVLPSLQESKWDRKTVSESIISYTWDNIAKEYEAQFASLIKK</sequence>
<dbReference type="InterPro" id="IPR050194">
    <property type="entry name" value="Glycosyltransferase_grp1"/>
</dbReference>
<dbReference type="PANTHER" id="PTHR45947">
    <property type="entry name" value="SULFOQUINOVOSYL TRANSFERASE SQD2"/>
    <property type="match status" value="1"/>
</dbReference>
<dbReference type="Proteomes" id="UP000284205">
    <property type="component" value="Unassembled WGS sequence"/>
</dbReference>
<dbReference type="Pfam" id="PF00534">
    <property type="entry name" value="Glycos_transf_1"/>
    <property type="match status" value="1"/>
</dbReference>
<gene>
    <name evidence="2" type="ORF">DWY26_13625</name>
</gene>
<name>A0A412FNX0_9BACE</name>
<dbReference type="AlphaFoldDB" id="A0A412FNX0"/>
<reference evidence="2 3" key="1">
    <citation type="submission" date="2018-08" db="EMBL/GenBank/DDBJ databases">
        <title>A genome reference for cultivated species of the human gut microbiota.</title>
        <authorList>
            <person name="Zou Y."/>
            <person name="Xue W."/>
            <person name="Luo G."/>
        </authorList>
    </citation>
    <scope>NUCLEOTIDE SEQUENCE [LARGE SCALE GENOMIC DNA]</scope>
    <source>
        <strain evidence="2 3">AF24-29LB</strain>
    </source>
</reference>
<accession>A0A412FNX0</accession>
<dbReference type="CDD" id="cd03801">
    <property type="entry name" value="GT4_PimA-like"/>
    <property type="match status" value="1"/>
</dbReference>
<keyword evidence="2" id="KW-0808">Transferase</keyword>
<dbReference type="GO" id="GO:0016757">
    <property type="term" value="F:glycosyltransferase activity"/>
    <property type="evidence" value="ECO:0007669"/>
    <property type="project" value="InterPro"/>
</dbReference>
<evidence type="ECO:0000313" key="3">
    <source>
        <dbReference type="Proteomes" id="UP000284205"/>
    </source>
</evidence>
<dbReference type="PANTHER" id="PTHR45947:SF3">
    <property type="entry name" value="SULFOQUINOVOSYL TRANSFERASE SQD2"/>
    <property type="match status" value="1"/>
</dbReference>
<comment type="caution">
    <text evidence="2">The sequence shown here is derived from an EMBL/GenBank/DDBJ whole genome shotgun (WGS) entry which is preliminary data.</text>
</comment>
<dbReference type="Gene3D" id="3.40.50.2000">
    <property type="entry name" value="Glycogen Phosphorylase B"/>
    <property type="match status" value="2"/>
</dbReference>
<dbReference type="RefSeq" id="WP_022042843.1">
    <property type="nucleotide sequence ID" value="NZ_CAXYLJ010000031.1"/>
</dbReference>
<dbReference type="InterPro" id="IPR001296">
    <property type="entry name" value="Glyco_trans_1"/>
</dbReference>
<evidence type="ECO:0000259" key="1">
    <source>
        <dbReference type="Pfam" id="PF00534"/>
    </source>
</evidence>
<proteinExistence type="predicted"/>
<evidence type="ECO:0000313" key="2">
    <source>
        <dbReference type="EMBL" id="RGR69831.1"/>
    </source>
</evidence>